<proteinExistence type="predicted"/>
<dbReference type="GO" id="GO:0016740">
    <property type="term" value="F:transferase activity"/>
    <property type="evidence" value="ECO:0007669"/>
    <property type="project" value="UniProtKB-KW"/>
</dbReference>
<dbReference type="AlphaFoldDB" id="A0A5N0V173"/>
<gene>
    <name evidence="1" type="ORF">FPZ12_023955</name>
</gene>
<dbReference type="InterPro" id="IPR011009">
    <property type="entry name" value="Kinase-like_dom_sf"/>
</dbReference>
<dbReference type="SUPFAM" id="SSF56112">
    <property type="entry name" value="Protein kinase-like (PK-like)"/>
    <property type="match status" value="1"/>
</dbReference>
<protein>
    <submittedName>
        <fullName evidence="1">Aminoglycoside phosphotransferase</fullName>
    </submittedName>
</protein>
<sequence length="290" mass="32199">MRDNLAHAANHFGVTVTGDPVLGWALRSISAPAHGPDGRVWLRVLTERTHWLDDPDLAAFWTGNVDANTITGVPKPTVLHWTEWNVPEEQRRVRAELMTFVDGSPCSPTDVLSEPLELPEHWWQQLRHTVNTIATIATQRFARSTPPAGSRIRQIFGDTVADRLSWTPATAHGDLHWNNLLQPELVVLDWELWGQAQHGTDAATLYLYALPAPDTARQVHALFADLLDSPAGHVAQLGVAARILHRAEHGEYPDLAAPVRALADRVIATLPRTGPGEQTRQVRREKRPGQ</sequence>
<dbReference type="Proteomes" id="UP000319769">
    <property type="component" value="Unassembled WGS sequence"/>
</dbReference>
<reference evidence="1" key="1">
    <citation type="submission" date="2019-09" db="EMBL/GenBank/DDBJ databases">
        <authorList>
            <person name="Teo W.F.A."/>
            <person name="Duangmal K."/>
        </authorList>
    </citation>
    <scope>NUCLEOTIDE SEQUENCE [LARGE SCALE GENOMIC DNA]</scope>
    <source>
        <strain evidence="1">K81G1</strain>
    </source>
</reference>
<name>A0A5N0V173_9PSEU</name>
<dbReference type="EMBL" id="VMNW02000038">
    <property type="protein sequence ID" value="KAA9157979.1"/>
    <property type="molecule type" value="Genomic_DNA"/>
</dbReference>
<comment type="caution">
    <text evidence="1">The sequence shown here is derived from an EMBL/GenBank/DDBJ whole genome shotgun (WGS) entry which is preliminary data.</text>
</comment>
<keyword evidence="2" id="KW-1185">Reference proteome</keyword>
<dbReference type="OrthoDB" id="3680308at2"/>
<evidence type="ECO:0000313" key="2">
    <source>
        <dbReference type="Proteomes" id="UP000319769"/>
    </source>
</evidence>
<accession>A0A5N0V173</accession>
<organism evidence="1 2">
    <name type="scientific">Amycolatopsis acidicola</name>
    <dbReference type="NCBI Taxonomy" id="2596893"/>
    <lineage>
        <taxon>Bacteria</taxon>
        <taxon>Bacillati</taxon>
        <taxon>Actinomycetota</taxon>
        <taxon>Actinomycetes</taxon>
        <taxon>Pseudonocardiales</taxon>
        <taxon>Pseudonocardiaceae</taxon>
        <taxon>Amycolatopsis</taxon>
    </lineage>
</organism>
<evidence type="ECO:0000313" key="1">
    <source>
        <dbReference type="EMBL" id="KAA9157979.1"/>
    </source>
</evidence>